<dbReference type="Proteomes" id="UP000215405">
    <property type="component" value="Unassembled WGS sequence"/>
</dbReference>
<dbReference type="SUPFAM" id="SSF82544">
    <property type="entry name" value="GckA/TtuD-like"/>
    <property type="match status" value="1"/>
</dbReference>
<dbReference type="GO" id="GO:0005737">
    <property type="term" value="C:cytoplasm"/>
    <property type="evidence" value="ECO:0007669"/>
    <property type="project" value="TreeGrafter"/>
</dbReference>
<dbReference type="Pfam" id="PF13660">
    <property type="entry name" value="DUF4147"/>
    <property type="match status" value="1"/>
</dbReference>
<feature type="domain" description="MOFRL-associated" evidence="2">
    <location>
        <begin position="13"/>
        <end position="229"/>
    </location>
</feature>
<feature type="domain" description="MOFRL" evidence="1">
    <location>
        <begin position="310"/>
        <end position="418"/>
    </location>
</feature>
<dbReference type="PANTHER" id="PTHR12227">
    <property type="entry name" value="GLYCERATE KINASE"/>
    <property type="match status" value="1"/>
</dbReference>
<dbReference type="InterPro" id="IPR025286">
    <property type="entry name" value="MOFRL_assoc_dom"/>
</dbReference>
<dbReference type="InterPro" id="IPR038614">
    <property type="entry name" value="GK_N_sf"/>
</dbReference>
<accession>A0A231UVP9</accession>
<dbReference type="InterPro" id="IPR037035">
    <property type="entry name" value="GK-like_C_sf"/>
</dbReference>
<sequence length="425" mass="43230">MVKRTVEELRQEAADLFHVAIDAADPGPATARALLNRSEVIEAAKSVTLLAFGKGAVAMARAALPIVGEKLRYGVVVTTEMAAEPVENLEVIAGGHPVPNEGSLVGGEALARAATQAGGGDLVLALISGGGSALAVAPIDGLDLSDKIALNRALLRSGADIIEMNALRSAASRLKGGGLAYLAAPASVLGLILSDVPGDDPAVVASGPTAPGAANPSALTKAIERVGAAGFSPEKLKPIAATRAEPPTPGDVINRIVGSNSISLDAVAAFAEKMGWKTVILDRWLEGDVADAAERFHAAAQDCVRSDAPVAILAGGETSVTVTGEGRGGRNQELALRLARICHERPFKRDWCFLSGGTDGRDGPTDAAGGLVDAGSWQRIIDAGVMPDALLANNDSNKALAASGDLLTTGPTGTNVADIQILLLR</sequence>
<comment type="caution">
    <text evidence="3">The sequence shown here is derived from an EMBL/GenBank/DDBJ whole genome shotgun (WGS) entry which is preliminary data.</text>
</comment>
<dbReference type="Gene3D" id="3.40.50.10180">
    <property type="entry name" value="Glycerate kinase, MOFRL-like N-terminal domain"/>
    <property type="match status" value="1"/>
</dbReference>
<protein>
    <recommendedName>
        <fullName evidence="5">Glycerate kinase</fullName>
    </recommendedName>
</protein>
<gene>
    <name evidence="3" type="ORF">B7H23_14695</name>
</gene>
<name>A0A231UVP9_9HYPH</name>
<reference evidence="4" key="1">
    <citation type="journal article" date="2017" name="Int. J. Syst. Evol. Microbiol.">
        <title>Notoacmeibacter marinus gen. nov., sp. nov., isolated from the gut of a limpet and proposal of Notoacmeibacteraceae fam. nov. in the order Rhizobiales of the class Alphaproteobacteria.</title>
        <authorList>
            <person name="Huang Z."/>
            <person name="Guo F."/>
            <person name="Lai Q."/>
        </authorList>
    </citation>
    <scope>NUCLEOTIDE SEQUENCE [LARGE SCALE GENOMIC DNA]</scope>
    <source>
        <strain evidence="4">XMTR2A4</strain>
    </source>
</reference>
<dbReference type="GO" id="GO:0008887">
    <property type="term" value="F:glycerate kinase activity"/>
    <property type="evidence" value="ECO:0007669"/>
    <property type="project" value="InterPro"/>
</dbReference>
<evidence type="ECO:0008006" key="5">
    <source>
        <dbReference type="Google" id="ProtNLM"/>
    </source>
</evidence>
<proteinExistence type="predicted"/>
<dbReference type="EMBL" id="NBYO01000003">
    <property type="protein sequence ID" value="OXS99405.1"/>
    <property type="molecule type" value="Genomic_DNA"/>
</dbReference>
<dbReference type="Pfam" id="PF05161">
    <property type="entry name" value="MOFRL"/>
    <property type="match status" value="1"/>
</dbReference>
<dbReference type="InterPro" id="IPR007835">
    <property type="entry name" value="MOFRL"/>
</dbReference>
<evidence type="ECO:0000259" key="2">
    <source>
        <dbReference type="Pfam" id="PF13660"/>
    </source>
</evidence>
<dbReference type="Gene3D" id="3.40.1480.10">
    <property type="entry name" value="MOFRL domain"/>
    <property type="match status" value="1"/>
</dbReference>
<dbReference type="PANTHER" id="PTHR12227:SF0">
    <property type="entry name" value="GLYCERATE KINASE"/>
    <property type="match status" value="1"/>
</dbReference>
<dbReference type="InterPro" id="IPR039760">
    <property type="entry name" value="MOFRL_protein"/>
</dbReference>
<evidence type="ECO:0000259" key="1">
    <source>
        <dbReference type="Pfam" id="PF05161"/>
    </source>
</evidence>
<keyword evidence="4" id="KW-1185">Reference proteome</keyword>
<evidence type="ECO:0000313" key="3">
    <source>
        <dbReference type="EMBL" id="OXS99405.1"/>
    </source>
</evidence>
<evidence type="ECO:0000313" key="4">
    <source>
        <dbReference type="Proteomes" id="UP000215405"/>
    </source>
</evidence>
<dbReference type="AlphaFoldDB" id="A0A231UVP9"/>
<organism evidence="3 4">
    <name type="scientific">Notoacmeibacter marinus</name>
    <dbReference type="NCBI Taxonomy" id="1876515"/>
    <lineage>
        <taxon>Bacteria</taxon>
        <taxon>Pseudomonadati</taxon>
        <taxon>Pseudomonadota</taxon>
        <taxon>Alphaproteobacteria</taxon>
        <taxon>Hyphomicrobiales</taxon>
        <taxon>Notoacmeibacteraceae</taxon>
        <taxon>Notoacmeibacter</taxon>
    </lineage>
</organism>
<dbReference type="RefSeq" id="WP_094078182.1">
    <property type="nucleotide sequence ID" value="NZ_NBYO01000003.1"/>
</dbReference>